<evidence type="ECO:0000256" key="4">
    <source>
        <dbReference type="ARBA" id="ARBA00005225"/>
    </source>
</evidence>
<dbReference type="CDD" id="cd24015">
    <property type="entry name" value="ASKHA_NBD_PanK-III"/>
    <property type="match status" value="1"/>
</dbReference>
<accession>A0ABV9SV69</accession>
<dbReference type="Proteomes" id="UP001595818">
    <property type="component" value="Unassembled WGS sequence"/>
</dbReference>
<comment type="pathway">
    <text evidence="4 16">Cofactor biosynthesis; coenzyme A biosynthesis; CoA from (R)-pantothenate: step 1/5.</text>
</comment>
<evidence type="ECO:0000313" key="17">
    <source>
        <dbReference type="EMBL" id="MFC4870212.1"/>
    </source>
</evidence>
<comment type="catalytic activity">
    <reaction evidence="1 16">
        <text>(R)-pantothenate + ATP = (R)-4'-phosphopantothenate + ADP + H(+)</text>
        <dbReference type="Rhea" id="RHEA:16373"/>
        <dbReference type="ChEBI" id="CHEBI:10986"/>
        <dbReference type="ChEBI" id="CHEBI:15378"/>
        <dbReference type="ChEBI" id="CHEBI:29032"/>
        <dbReference type="ChEBI" id="CHEBI:30616"/>
        <dbReference type="ChEBI" id="CHEBI:456216"/>
        <dbReference type="EC" id="2.7.1.33"/>
    </reaction>
</comment>
<feature type="binding site" evidence="16">
    <location>
        <begin position="6"/>
        <end position="13"/>
    </location>
    <ligand>
        <name>ATP</name>
        <dbReference type="ChEBI" id="CHEBI:30616"/>
    </ligand>
</feature>
<dbReference type="SUPFAM" id="SSF53067">
    <property type="entry name" value="Actin-like ATPase domain"/>
    <property type="match status" value="2"/>
</dbReference>
<dbReference type="InterPro" id="IPR004619">
    <property type="entry name" value="Type_III_PanK"/>
</dbReference>
<comment type="cofactor">
    <cofactor evidence="2">
        <name>K(+)</name>
        <dbReference type="ChEBI" id="CHEBI:29103"/>
    </cofactor>
</comment>
<feature type="binding site" evidence="16">
    <location>
        <position position="131"/>
    </location>
    <ligand>
        <name>K(+)</name>
        <dbReference type="ChEBI" id="CHEBI:29103"/>
    </ligand>
</feature>
<keyword evidence="13 16" id="KW-0173">Coenzyme A biosynthesis</keyword>
<comment type="subcellular location">
    <subcellularLocation>
        <location evidence="3 16">Cytoplasm</location>
    </subcellularLocation>
</comment>
<evidence type="ECO:0000256" key="11">
    <source>
        <dbReference type="ARBA" id="ARBA00022840"/>
    </source>
</evidence>
<keyword evidence="10 16" id="KW-0418">Kinase</keyword>
<evidence type="ECO:0000256" key="14">
    <source>
        <dbReference type="ARBA" id="ARBA00038036"/>
    </source>
</evidence>
<dbReference type="NCBIfam" id="TIGR00671">
    <property type="entry name" value="baf"/>
    <property type="match status" value="1"/>
</dbReference>
<gene>
    <name evidence="16" type="primary">coaX</name>
    <name evidence="17" type="ORF">ACFPFU_00835</name>
</gene>
<keyword evidence="8 16" id="KW-0808">Transferase</keyword>
<feature type="active site" description="Proton acceptor" evidence="16">
    <location>
        <position position="111"/>
    </location>
</feature>
<dbReference type="Gene3D" id="3.30.420.40">
    <property type="match status" value="2"/>
</dbReference>
<comment type="cofactor">
    <cofactor evidence="16">
        <name>NH4(+)</name>
        <dbReference type="ChEBI" id="CHEBI:28938"/>
    </cofactor>
    <cofactor evidence="16">
        <name>K(+)</name>
        <dbReference type="ChEBI" id="CHEBI:29103"/>
    </cofactor>
    <text evidence="16">A monovalent cation. Ammonium or potassium.</text>
</comment>
<evidence type="ECO:0000256" key="8">
    <source>
        <dbReference type="ARBA" id="ARBA00022679"/>
    </source>
</evidence>
<evidence type="ECO:0000256" key="7">
    <source>
        <dbReference type="ARBA" id="ARBA00022490"/>
    </source>
</evidence>
<evidence type="ECO:0000256" key="15">
    <source>
        <dbReference type="ARBA" id="ARBA00040883"/>
    </source>
</evidence>
<evidence type="ECO:0000256" key="12">
    <source>
        <dbReference type="ARBA" id="ARBA00022958"/>
    </source>
</evidence>
<evidence type="ECO:0000256" key="9">
    <source>
        <dbReference type="ARBA" id="ARBA00022741"/>
    </source>
</evidence>
<keyword evidence="11 16" id="KW-0067">ATP-binding</keyword>
<dbReference type="HAMAP" id="MF_01274">
    <property type="entry name" value="Pantothen_kinase_3"/>
    <property type="match status" value="1"/>
</dbReference>
<evidence type="ECO:0000313" key="18">
    <source>
        <dbReference type="Proteomes" id="UP001595818"/>
    </source>
</evidence>
<evidence type="ECO:0000256" key="3">
    <source>
        <dbReference type="ARBA" id="ARBA00004496"/>
    </source>
</evidence>
<dbReference type="InterPro" id="IPR043129">
    <property type="entry name" value="ATPase_NBD"/>
</dbReference>
<keyword evidence="12 16" id="KW-0630">Potassium</keyword>
<keyword evidence="7 16" id="KW-0963">Cytoplasm</keyword>
<keyword evidence="18" id="KW-1185">Reference proteome</keyword>
<protein>
    <recommendedName>
        <fullName evidence="15 16">Type III pantothenate kinase</fullName>
        <ecNumber evidence="6 16">2.7.1.33</ecNumber>
    </recommendedName>
    <alternativeName>
        <fullName evidence="16">PanK-III</fullName>
    </alternativeName>
    <alternativeName>
        <fullName evidence="16">Pantothenic acid kinase</fullName>
    </alternativeName>
</protein>
<evidence type="ECO:0000256" key="13">
    <source>
        <dbReference type="ARBA" id="ARBA00022993"/>
    </source>
</evidence>
<dbReference type="Pfam" id="PF03309">
    <property type="entry name" value="Pan_kinase"/>
    <property type="match status" value="1"/>
</dbReference>
<evidence type="ECO:0000256" key="1">
    <source>
        <dbReference type="ARBA" id="ARBA00001206"/>
    </source>
</evidence>
<feature type="binding site" evidence="16">
    <location>
        <position position="186"/>
    </location>
    <ligand>
        <name>substrate</name>
    </ligand>
</feature>
<comment type="caution">
    <text evidence="16">Lacks conserved residue(s) required for the propagation of feature annotation.</text>
</comment>
<dbReference type="EC" id="2.7.1.33" evidence="6 16"/>
<comment type="similarity">
    <text evidence="14 16">Belongs to the type III pantothenate kinase family.</text>
</comment>
<comment type="function">
    <text evidence="16">Catalyzes the phosphorylation of pantothenate (Pan), the first step in CoA biosynthesis.</text>
</comment>
<comment type="subunit">
    <text evidence="5 16">Homodimer.</text>
</comment>
<feature type="binding site" evidence="16">
    <location>
        <begin position="109"/>
        <end position="112"/>
    </location>
    <ligand>
        <name>substrate</name>
    </ligand>
</feature>
<keyword evidence="16" id="KW-0479">Metal-binding</keyword>
<comment type="caution">
    <text evidence="17">The sequence shown here is derived from an EMBL/GenBank/DDBJ whole genome shotgun (WGS) entry which is preliminary data.</text>
</comment>
<sequence length="258" mass="28457">MFLSIDAGNSNIVFGLYDEQSGDWVMELRVDTKKSPTAFEIERKIGLYFLENGMKPTIISAIGFSSVVPELNSVIFQFCKRFFDLEPYSISGESYRKLLVSTQKPDEIGSDLMANITAAYYKYRQACIVVDFGTALTFTVADDSGRVIGVNIVPGIKTAIYSLFANTAKLPQVTMEMPSSSLGKDTVHSIQAGIFYGYTGLVRGMLQAIREETHKDFKVIATGGMASLMTQLKGSFDAVDRNLTLEGIRLITKINMAK</sequence>
<organism evidence="17 18">
    <name type="scientific">Negadavirga shengliensis</name>
    <dbReference type="NCBI Taxonomy" id="1389218"/>
    <lineage>
        <taxon>Bacteria</taxon>
        <taxon>Pseudomonadati</taxon>
        <taxon>Bacteroidota</taxon>
        <taxon>Cytophagia</taxon>
        <taxon>Cytophagales</taxon>
        <taxon>Cyclobacteriaceae</taxon>
        <taxon>Negadavirga</taxon>
    </lineage>
</organism>
<dbReference type="PANTHER" id="PTHR34265:SF1">
    <property type="entry name" value="TYPE III PANTOTHENATE KINASE"/>
    <property type="match status" value="1"/>
</dbReference>
<proteinExistence type="inferred from homology"/>
<dbReference type="RefSeq" id="WP_377060556.1">
    <property type="nucleotide sequence ID" value="NZ_JBHSJJ010000001.1"/>
</dbReference>
<reference evidence="18" key="1">
    <citation type="journal article" date="2019" name="Int. J. Syst. Evol. Microbiol.">
        <title>The Global Catalogue of Microorganisms (GCM) 10K type strain sequencing project: providing services to taxonomists for standard genome sequencing and annotation.</title>
        <authorList>
            <consortium name="The Broad Institute Genomics Platform"/>
            <consortium name="The Broad Institute Genome Sequencing Center for Infectious Disease"/>
            <person name="Wu L."/>
            <person name="Ma J."/>
        </authorList>
    </citation>
    <scope>NUCLEOTIDE SEQUENCE [LARGE SCALE GENOMIC DNA]</scope>
    <source>
        <strain evidence="18">CGMCC 4.7466</strain>
    </source>
</reference>
<evidence type="ECO:0000256" key="2">
    <source>
        <dbReference type="ARBA" id="ARBA00001958"/>
    </source>
</evidence>
<evidence type="ECO:0000256" key="10">
    <source>
        <dbReference type="ARBA" id="ARBA00022777"/>
    </source>
</evidence>
<dbReference type="EMBL" id="JBHSJJ010000001">
    <property type="protein sequence ID" value="MFC4870212.1"/>
    <property type="molecule type" value="Genomic_DNA"/>
</dbReference>
<evidence type="ECO:0000256" key="16">
    <source>
        <dbReference type="HAMAP-Rule" id="MF_01274"/>
    </source>
</evidence>
<dbReference type="GO" id="GO:0004594">
    <property type="term" value="F:pantothenate kinase activity"/>
    <property type="evidence" value="ECO:0007669"/>
    <property type="project" value="UniProtKB-EC"/>
</dbReference>
<dbReference type="PANTHER" id="PTHR34265">
    <property type="entry name" value="TYPE III PANTOTHENATE KINASE"/>
    <property type="match status" value="1"/>
</dbReference>
<keyword evidence="9 16" id="KW-0547">Nucleotide-binding</keyword>
<evidence type="ECO:0000256" key="6">
    <source>
        <dbReference type="ARBA" id="ARBA00012102"/>
    </source>
</evidence>
<evidence type="ECO:0000256" key="5">
    <source>
        <dbReference type="ARBA" id="ARBA00011738"/>
    </source>
</evidence>
<feature type="binding site" evidence="16">
    <location>
        <position position="134"/>
    </location>
    <ligand>
        <name>ATP</name>
        <dbReference type="ChEBI" id="CHEBI:30616"/>
    </ligand>
</feature>
<name>A0ABV9SV69_9BACT</name>